<protein>
    <recommendedName>
        <fullName evidence="8">PqqA peptide cyclase</fullName>
        <ecNumber evidence="8">1.21.98.4</ecNumber>
    </recommendedName>
    <alternativeName>
        <fullName evidence="8">Coenzyme PQQ synthesis protein E</fullName>
    </alternativeName>
</protein>
<evidence type="ECO:0000256" key="3">
    <source>
        <dbReference type="ARBA" id="ARBA00022723"/>
    </source>
</evidence>
<dbReference type="Gene3D" id="3.20.20.70">
    <property type="entry name" value="Aldolase class I"/>
    <property type="match status" value="1"/>
</dbReference>
<evidence type="ECO:0000313" key="11">
    <source>
        <dbReference type="Proteomes" id="UP000446768"/>
    </source>
</evidence>
<dbReference type="SFLD" id="SFLDG01067">
    <property type="entry name" value="SPASM/twitch_domain_containing"/>
    <property type="match status" value="1"/>
</dbReference>
<dbReference type="InterPro" id="IPR050377">
    <property type="entry name" value="Radical_SAM_PqqE_MftC-like"/>
</dbReference>
<evidence type="ECO:0000256" key="4">
    <source>
        <dbReference type="ARBA" id="ARBA00022905"/>
    </source>
</evidence>
<dbReference type="GO" id="GO:0051539">
    <property type="term" value="F:4 iron, 4 sulfur cluster binding"/>
    <property type="evidence" value="ECO:0007669"/>
    <property type="project" value="UniProtKB-KW"/>
</dbReference>
<dbReference type="InterPro" id="IPR017200">
    <property type="entry name" value="PqqE-like"/>
</dbReference>
<comment type="pathway">
    <text evidence="8">Cofactor biosynthesis; pyrroloquinoline quinone biosynthesis.</text>
</comment>
<dbReference type="InterPro" id="IPR058240">
    <property type="entry name" value="rSAM_sf"/>
</dbReference>
<dbReference type="GO" id="GO:1904047">
    <property type="term" value="F:S-adenosyl-L-methionine binding"/>
    <property type="evidence" value="ECO:0007669"/>
    <property type="project" value="UniProtKB-UniRule"/>
</dbReference>
<dbReference type="AlphaFoldDB" id="A0A7X2IND0"/>
<evidence type="ECO:0000313" key="10">
    <source>
        <dbReference type="EMBL" id="MRV73191.1"/>
    </source>
</evidence>
<gene>
    <name evidence="8 10" type="primary">pqqE</name>
    <name evidence="10" type="ORF">GJ700_15885</name>
</gene>
<evidence type="ECO:0000256" key="2">
    <source>
        <dbReference type="ARBA" id="ARBA00022691"/>
    </source>
</evidence>
<keyword evidence="7 8" id="KW-0411">Iron-sulfur</keyword>
<dbReference type="GO" id="GO:0016491">
    <property type="term" value="F:oxidoreductase activity"/>
    <property type="evidence" value="ECO:0007669"/>
    <property type="project" value="UniProtKB-KW"/>
</dbReference>
<comment type="similarity">
    <text evidence="8">Belongs to the radical SAM superfamily. PqqE family.</text>
</comment>
<dbReference type="RefSeq" id="WP_154375505.1">
    <property type="nucleotide sequence ID" value="NZ_WKJJ01000009.1"/>
</dbReference>
<dbReference type="PROSITE" id="PS51918">
    <property type="entry name" value="RADICAL_SAM"/>
    <property type="match status" value="1"/>
</dbReference>
<dbReference type="SFLD" id="SFLDS00029">
    <property type="entry name" value="Radical_SAM"/>
    <property type="match status" value="1"/>
</dbReference>
<dbReference type="SFLD" id="SFLDG01386">
    <property type="entry name" value="main_SPASM_domain-containing"/>
    <property type="match status" value="1"/>
</dbReference>
<accession>A0A7X2IND0</accession>
<dbReference type="GO" id="GO:0005506">
    <property type="term" value="F:iron ion binding"/>
    <property type="evidence" value="ECO:0007669"/>
    <property type="project" value="UniProtKB-UniRule"/>
</dbReference>
<dbReference type="SFLD" id="SFLDF00280">
    <property type="entry name" value="coenzyme_PQQ_synthesis_protein"/>
    <property type="match status" value="1"/>
</dbReference>
<dbReference type="PIRSF" id="PIRSF037420">
    <property type="entry name" value="PQQ_syn_pqqE"/>
    <property type="match status" value="1"/>
</dbReference>
<dbReference type="EC" id="1.21.98.4" evidence="8"/>
<keyword evidence="5 8" id="KW-0560">Oxidoreductase</keyword>
<comment type="function">
    <text evidence="8">Catalyzes the cross-linking of a glutamate residue and a tyrosine residue in the PqqA protein as part of the biosynthesis of pyrroloquinoline quinone (PQQ).</text>
</comment>
<name>A0A7X2IND0_9BURK</name>
<proteinExistence type="inferred from homology"/>
<evidence type="ECO:0000256" key="7">
    <source>
        <dbReference type="ARBA" id="ARBA00023014"/>
    </source>
</evidence>
<dbReference type="GO" id="GO:0018189">
    <property type="term" value="P:pyrroloquinoline quinone biosynthetic process"/>
    <property type="evidence" value="ECO:0007669"/>
    <property type="project" value="UniProtKB-UniRule"/>
</dbReference>
<dbReference type="Pfam" id="PF04055">
    <property type="entry name" value="Radical_SAM"/>
    <property type="match status" value="1"/>
</dbReference>
<evidence type="ECO:0000256" key="1">
    <source>
        <dbReference type="ARBA" id="ARBA00022485"/>
    </source>
</evidence>
<feature type="binding site" evidence="8">
    <location>
        <position position="27"/>
    </location>
    <ligand>
        <name>[4Fe-4S] cluster</name>
        <dbReference type="ChEBI" id="CHEBI:49883"/>
        <note>4Fe-4S-S-AdoMet</note>
    </ligand>
</feature>
<evidence type="ECO:0000256" key="5">
    <source>
        <dbReference type="ARBA" id="ARBA00023002"/>
    </source>
</evidence>
<dbReference type="CDD" id="cd21119">
    <property type="entry name" value="SPASM_PqqE"/>
    <property type="match status" value="1"/>
</dbReference>
<dbReference type="NCBIfam" id="TIGR02109">
    <property type="entry name" value="PQQ_syn_pqqE"/>
    <property type="match status" value="1"/>
</dbReference>
<dbReference type="InterPro" id="IPR013785">
    <property type="entry name" value="Aldolase_TIM"/>
</dbReference>
<dbReference type="Proteomes" id="UP000446768">
    <property type="component" value="Unassembled WGS sequence"/>
</dbReference>
<dbReference type="SMART" id="SM00729">
    <property type="entry name" value="Elp3"/>
    <property type="match status" value="1"/>
</dbReference>
<dbReference type="InterPro" id="IPR011843">
    <property type="entry name" value="PQQ_synth_PqqE_bac"/>
</dbReference>
<dbReference type="InterPro" id="IPR006638">
    <property type="entry name" value="Elp3/MiaA/NifB-like_rSAM"/>
</dbReference>
<feature type="binding site" evidence="8">
    <location>
        <position position="24"/>
    </location>
    <ligand>
        <name>[4Fe-4S] cluster</name>
        <dbReference type="ChEBI" id="CHEBI:49883"/>
        <note>4Fe-4S-S-AdoMet</note>
    </ligand>
</feature>
<dbReference type="SUPFAM" id="SSF102114">
    <property type="entry name" value="Radical SAM enzymes"/>
    <property type="match status" value="1"/>
</dbReference>
<dbReference type="CDD" id="cd01335">
    <property type="entry name" value="Radical_SAM"/>
    <property type="match status" value="1"/>
</dbReference>
<feature type="domain" description="Radical SAM core" evidence="9">
    <location>
        <begin position="6"/>
        <end position="221"/>
    </location>
</feature>
<dbReference type="HAMAP" id="MF_00660">
    <property type="entry name" value="PqqE"/>
    <property type="match status" value="1"/>
</dbReference>
<keyword evidence="11" id="KW-1185">Reference proteome</keyword>
<keyword evidence="1 8" id="KW-0004">4Fe-4S</keyword>
<dbReference type="EMBL" id="WKJJ01000009">
    <property type="protein sequence ID" value="MRV73191.1"/>
    <property type="molecule type" value="Genomic_DNA"/>
</dbReference>
<comment type="cofactor">
    <cofactor evidence="8">
        <name>[4Fe-4S] cluster</name>
        <dbReference type="ChEBI" id="CHEBI:49883"/>
    </cofactor>
    <text evidence="8">Binds 1 [4Fe-4S] cluster. The cluster is coordinated with 3 cysteines and an exchangeable S-adenosyl-L-methionine.</text>
</comment>
<dbReference type="PANTHER" id="PTHR11228">
    <property type="entry name" value="RADICAL SAM DOMAIN PROTEIN"/>
    <property type="match status" value="1"/>
</dbReference>
<evidence type="ECO:0000256" key="6">
    <source>
        <dbReference type="ARBA" id="ARBA00023004"/>
    </source>
</evidence>
<evidence type="ECO:0000259" key="9">
    <source>
        <dbReference type="PROSITE" id="PS51918"/>
    </source>
</evidence>
<dbReference type="Pfam" id="PF13186">
    <property type="entry name" value="SPASM"/>
    <property type="match status" value="1"/>
</dbReference>
<comment type="catalytic activity">
    <reaction evidence="8">
        <text>[PQQ precursor protein] + S-adenosyl-L-methionine = E-Y cross-linked-[PQQ precursor protein] + 5'-deoxyadenosine + L-methionine + H(+)</text>
        <dbReference type="Rhea" id="RHEA:56836"/>
        <dbReference type="Rhea" id="RHEA-COMP:14800"/>
        <dbReference type="Rhea" id="RHEA-COMP:14801"/>
        <dbReference type="ChEBI" id="CHEBI:15378"/>
        <dbReference type="ChEBI" id="CHEBI:17319"/>
        <dbReference type="ChEBI" id="CHEBI:57844"/>
        <dbReference type="ChEBI" id="CHEBI:59789"/>
        <dbReference type="ChEBI" id="CHEBI:141026"/>
        <dbReference type="ChEBI" id="CHEBI:141027"/>
        <dbReference type="EC" id="1.21.98.4"/>
    </reaction>
</comment>
<dbReference type="InterPro" id="IPR023885">
    <property type="entry name" value="4Fe4S-binding_SPASM_dom"/>
</dbReference>
<dbReference type="PANTHER" id="PTHR11228:SF7">
    <property type="entry name" value="PQQA PEPTIDE CYCLASE"/>
    <property type="match status" value="1"/>
</dbReference>
<keyword evidence="4 8" id="KW-0884">PQQ biosynthesis</keyword>
<comment type="subunit">
    <text evidence="8">Interacts with PqqD. The interaction is necessary for activity of PqqE.</text>
</comment>
<feature type="binding site" evidence="8">
    <location>
        <position position="20"/>
    </location>
    <ligand>
        <name>[4Fe-4S] cluster</name>
        <dbReference type="ChEBI" id="CHEBI:49883"/>
        <note>4Fe-4S-S-AdoMet</note>
    </ligand>
</feature>
<evidence type="ECO:0000256" key="8">
    <source>
        <dbReference type="HAMAP-Rule" id="MF_00660"/>
    </source>
</evidence>
<keyword evidence="3 8" id="KW-0479">Metal-binding</keyword>
<organism evidence="10 11">
    <name type="scientific">Pseudoduganella rivuli</name>
    <dbReference type="NCBI Taxonomy" id="2666085"/>
    <lineage>
        <taxon>Bacteria</taxon>
        <taxon>Pseudomonadati</taxon>
        <taxon>Pseudomonadota</taxon>
        <taxon>Betaproteobacteria</taxon>
        <taxon>Burkholderiales</taxon>
        <taxon>Oxalobacteraceae</taxon>
        <taxon>Telluria group</taxon>
        <taxon>Pseudoduganella</taxon>
    </lineage>
</organism>
<dbReference type="GO" id="GO:0009975">
    <property type="term" value="F:cyclase activity"/>
    <property type="evidence" value="ECO:0007669"/>
    <property type="project" value="UniProtKB-UniRule"/>
</dbReference>
<sequence>MDAPAITPPLWLLAELTYRCPLHCVFCYNPVDYVRCRDELTLEQWCDVMRQARELGAAQLGFSGGEPLLRDDLEQLVAEGRRLGFYTNLITSGIGLTEARLGALRDAGLDHIQLSFQDSTREMNDFLTSTRTFDLKSKVARLIKQFDYPMVLNVVLHRYNLDHVERIIEMALAMGAEYLELANTQYYGWGLLNRAQLMPTREQVEKAEAVVNRCRERIGNRMRILFVVPDYFEDKPKACMSGWGSVFLAVSADGAALPCHAARSIPGMVFPDVRSQGLREIWYDSAAFNRFRGDAWMQEPCRTCPDKDKDYGGCRCQALALAGDAASADPVCEKSPAHGVVQHVVKLAQRRDPDAGQPLIFRSDAESRRLLAEG</sequence>
<reference evidence="10 11" key="1">
    <citation type="submission" date="2019-11" db="EMBL/GenBank/DDBJ databases">
        <title>Novel species isolated from a subtropical stream in China.</title>
        <authorList>
            <person name="Lu H."/>
        </authorList>
    </citation>
    <scope>NUCLEOTIDE SEQUENCE [LARGE SCALE GENOMIC DNA]</scope>
    <source>
        <strain evidence="10 11">FT92W</strain>
    </source>
</reference>
<comment type="caution">
    <text evidence="10">The sequence shown here is derived from an EMBL/GenBank/DDBJ whole genome shotgun (WGS) entry which is preliminary data.</text>
</comment>
<dbReference type="NCBIfam" id="TIGR04085">
    <property type="entry name" value="rSAM_more_4Fe4S"/>
    <property type="match status" value="1"/>
</dbReference>
<dbReference type="InterPro" id="IPR007197">
    <property type="entry name" value="rSAM"/>
</dbReference>
<keyword evidence="6 8" id="KW-0408">Iron</keyword>
<keyword evidence="2 8" id="KW-0949">S-adenosyl-L-methionine</keyword>
<dbReference type="UniPathway" id="UPA00539"/>